<evidence type="ECO:0000313" key="3">
    <source>
        <dbReference type="Proteomes" id="UP000013781"/>
    </source>
</evidence>
<dbReference type="EMBL" id="ASWB01000001">
    <property type="protein sequence ID" value="EOT73046.1"/>
    <property type="molecule type" value="Genomic_DNA"/>
</dbReference>
<organism evidence="1 3">
    <name type="scientific">Enterococcus moraviensis ATCC BAA-383</name>
    <dbReference type="NCBI Taxonomy" id="1158609"/>
    <lineage>
        <taxon>Bacteria</taxon>
        <taxon>Bacillati</taxon>
        <taxon>Bacillota</taxon>
        <taxon>Bacilli</taxon>
        <taxon>Lactobacillales</taxon>
        <taxon>Enterococcaceae</taxon>
        <taxon>Enterococcus</taxon>
    </lineage>
</organism>
<proteinExistence type="predicted"/>
<dbReference type="Proteomes" id="UP000014157">
    <property type="component" value="Unassembled WGS sequence"/>
</dbReference>
<dbReference type="AlphaFoldDB" id="R2QW14"/>
<evidence type="ECO:0000313" key="4">
    <source>
        <dbReference type="Proteomes" id="UP000014157"/>
    </source>
</evidence>
<name>R2QW14_9ENTE</name>
<gene>
    <name evidence="2" type="ORF">I586_00039</name>
    <name evidence="1" type="ORF">UAY_01828</name>
</gene>
<reference evidence="2 4" key="2">
    <citation type="submission" date="2013-03" db="EMBL/GenBank/DDBJ databases">
        <title>The Genome Sequence of Enterococcus moraviensis BAA-383 (PacBio/Illumina hybrid assembly).</title>
        <authorList>
            <consortium name="The Broad Institute Genomics Platform"/>
            <consortium name="The Broad Institute Genome Sequencing Center for Infectious Disease"/>
            <person name="Earl A."/>
            <person name="Russ C."/>
            <person name="Gilmore M."/>
            <person name="Surin D."/>
            <person name="Walker B."/>
            <person name="Young S."/>
            <person name="Zeng Q."/>
            <person name="Gargeya S."/>
            <person name="Fitzgerald M."/>
            <person name="Haas B."/>
            <person name="Abouelleil A."/>
            <person name="Allen A.W."/>
            <person name="Alvarado L."/>
            <person name="Arachchi H.M."/>
            <person name="Berlin A.M."/>
            <person name="Chapman S.B."/>
            <person name="Gainer-Dewar J."/>
            <person name="Goldberg J."/>
            <person name="Griggs A."/>
            <person name="Gujja S."/>
            <person name="Hansen M."/>
            <person name="Howarth C."/>
            <person name="Imamovic A."/>
            <person name="Ireland A."/>
            <person name="Larimer J."/>
            <person name="McCowan C."/>
            <person name="Murphy C."/>
            <person name="Pearson M."/>
            <person name="Poon T.W."/>
            <person name="Priest M."/>
            <person name="Roberts A."/>
            <person name="Saif S."/>
            <person name="Shea T."/>
            <person name="Sisk P."/>
            <person name="Sykes S."/>
            <person name="Wortman J."/>
            <person name="Nusbaum C."/>
            <person name="Birren B."/>
        </authorList>
    </citation>
    <scope>NUCLEOTIDE SEQUENCE [LARGE SCALE GENOMIC DNA]</scope>
    <source>
        <strain evidence="2 4">ATCC BAA-383</strain>
    </source>
</reference>
<evidence type="ECO:0000313" key="1">
    <source>
        <dbReference type="EMBL" id="EOI00725.1"/>
    </source>
</evidence>
<dbReference type="EMBL" id="AJAS01000014">
    <property type="protein sequence ID" value="EOI00725.1"/>
    <property type="molecule type" value="Genomic_DNA"/>
</dbReference>
<accession>R2QW14</accession>
<dbReference type="HOGENOM" id="CLU_3364731_0_0_9"/>
<keyword evidence="4" id="KW-1185">Reference proteome</keyword>
<reference evidence="1 3" key="1">
    <citation type="submission" date="2013-02" db="EMBL/GenBank/DDBJ databases">
        <title>The Genome Sequence of Enterococcus moraviensis BAA-383.</title>
        <authorList>
            <consortium name="The Broad Institute Genome Sequencing Platform"/>
            <consortium name="The Broad Institute Genome Sequencing Center for Infectious Disease"/>
            <person name="Earl A.M."/>
            <person name="Gilmore M.S."/>
            <person name="Lebreton F."/>
            <person name="Walker B."/>
            <person name="Young S.K."/>
            <person name="Zeng Q."/>
            <person name="Gargeya S."/>
            <person name="Fitzgerald M."/>
            <person name="Haas B."/>
            <person name="Abouelleil A."/>
            <person name="Alvarado L."/>
            <person name="Arachchi H.M."/>
            <person name="Berlin A.M."/>
            <person name="Chapman S.B."/>
            <person name="Dewar J."/>
            <person name="Goldberg J."/>
            <person name="Griggs A."/>
            <person name="Gujja S."/>
            <person name="Hansen M."/>
            <person name="Howarth C."/>
            <person name="Imamovic A."/>
            <person name="Larimer J."/>
            <person name="McCowan C."/>
            <person name="Murphy C."/>
            <person name="Neiman D."/>
            <person name="Pearson M."/>
            <person name="Priest M."/>
            <person name="Roberts A."/>
            <person name="Saif S."/>
            <person name="Shea T."/>
            <person name="Sisk P."/>
            <person name="Sykes S."/>
            <person name="Wortman J."/>
            <person name="Nusbaum C."/>
            <person name="Birren B."/>
        </authorList>
    </citation>
    <scope>NUCLEOTIDE SEQUENCE [LARGE SCALE GENOMIC DNA]</scope>
    <source>
        <strain evidence="1 3">ATCC BAA-383</strain>
    </source>
</reference>
<comment type="caution">
    <text evidence="1">The sequence shown here is derived from an EMBL/GenBank/DDBJ whole genome shotgun (WGS) entry which is preliminary data.</text>
</comment>
<dbReference type="Proteomes" id="UP000013781">
    <property type="component" value="Unassembled WGS sequence"/>
</dbReference>
<evidence type="ECO:0000313" key="2">
    <source>
        <dbReference type="EMBL" id="EOT73046.1"/>
    </source>
</evidence>
<protein>
    <submittedName>
        <fullName evidence="1">Uncharacterized protein</fullName>
    </submittedName>
</protein>
<sequence length="37" mass="4271">MFMKKIVVTGATLSALTLMAYTYLKHVPKHHYDYGKI</sequence>
<dbReference type="PATRIC" id="fig|1158609.3.peg.1785"/>